<evidence type="ECO:0000313" key="17">
    <source>
        <dbReference type="Proteomes" id="UP000294215"/>
    </source>
</evidence>
<evidence type="ECO:0000256" key="12">
    <source>
        <dbReference type="SAM" id="MobiDB-lite"/>
    </source>
</evidence>
<dbReference type="InterPro" id="IPR050428">
    <property type="entry name" value="TCS_sensor_his_kinase"/>
</dbReference>
<evidence type="ECO:0000256" key="2">
    <source>
        <dbReference type="ARBA" id="ARBA00004141"/>
    </source>
</evidence>
<keyword evidence="8" id="KW-0418">Kinase</keyword>
<dbReference type="Gene3D" id="1.10.287.130">
    <property type="match status" value="1"/>
</dbReference>
<dbReference type="PROSITE" id="PS50885">
    <property type="entry name" value="HAMP"/>
    <property type="match status" value="1"/>
</dbReference>
<accession>A0AB38I7B8</accession>
<dbReference type="InterPro" id="IPR036097">
    <property type="entry name" value="HisK_dim/P_sf"/>
</dbReference>
<dbReference type="EMBL" id="SIMR01000001">
    <property type="protein sequence ID" value="TBC15876.1"/>
    <property type="molecule type" value="Genomic_DNA"/>
</dbReference>
<comment type="subcellular location">
    <subcellularLocation>
        <location evidence="2">Membrane</location>
        <topology evidence="2">Multi-pass membrane protein</topology>
    </subcellularLocation>
</comment>
<comment type="caution">
    <text evidence="16">The sequence shown here is derived from an EMBL/GenBank/DDBJ whole genome shotgun (WGS) entry which is preliminary data.</text>
</comment>
<dbReference type="SMART" id="SM00387">
    <property type="entry name" value="HATPase_c"/>
    <property type="match status" value="1"/>
</dbReference>
<dbReference type="InterPro" id="IPR003594">
    <property type="entry name" value="HATPase_dom"/>
</dbReference>
<dbReference type="GO" id="GO:0000155">
    <property type="term" value="F:phosphorelay sensor kinase activity"/>
    <property type="evidence" value="ECO:0007669"/>
    <property type="project" value="InterPro"/>
</dbReference>
<comment type="catalytic activity">
    <reaction evidence="1">
        <text>ATP + protein L-histidine = ADP + protein N-phospho-L-histidine.</text>
        <dbReference type="EC" id="2.7.13.3"/>
    </reaction>
</comment>
<evidence type="ECO:0000259" key="14">
    <source>
        <dbReference type="PROSITE" id="PS50109"/>
    </source>
</evidence>
<dbReference type="PANTHER" id="PTHR45436:SF14">
    <property type="entry name" value="SENSOR PROTEIN QSEC"/>
    <property type="match status" value="1"/>
</dbReference>
<dbReference type="EC" id="2.7.13.3" evidence="3"/>
<evidence type="ECO:0000256" key="10">
    <source>
        <dbReference type="ARBA" id="ARBA00022989"/>
    </source>
</evidence>
<evidence type="ECO:0000256" key="3">
    <source>
        <dbReference type="ARBA" id="ARBA00012438"/>
    </source>
</evidence>
<keyword evidence="6 13" id="KW-0812">Transmembrane</keyword>
<evidence type="ECO:0000256" key="7">
    <source>
        <dbReference type="ARBA" id="ARBA00022741"/>
    </source>
</evidence>
<dbReference type="Pfam" id="PF02518">
    <property type="entry name" value="HATPase_c"/>
    <property type="match status" value="1"/>
</dbReference>
<keyword evidence="7" id="KW-0547">Nucleotide-binding</keyword>
<dbReference type="PROSITE" id="PS50109">
    <property type="entry name" value="HIS_KIN"/>
    <property type="match status" value="1"/>
</dbReference>
<keyword evidence="9" id="KW-0067">ATP-binding</keyword>
<evidence type="ECO:0000256" key="4">
    <source>
        <dbReference type="ARBA" id="ARBA00022553"/>
    </source>
</evidence>
<evidence type="ECO:0000256" key="8">
    <source>
        <dbReference type="ARBA" id="ARBA00022777"/>
    </source>
</evidence>
<feature type="domain" description="HAMP" evidence="15">
    <location>
        <begin position="187"/>
        <end position="239"/>
    </location>
</feature>
<feature type="domain" description="Histidine kinase" evidence="14">
    <location>
        <begin position="247"/>
        <end position="455"/>
    </location>
</feature>
<evidence type="ECO:0000256" key="9">
    <source>
        <dbReference type="ARBA" id="ARBA00022840"/>
    </source>
</evidence>
<dbReference type="SUPFAM" id="SSF55874">
    <property type="entry name" value="ATPase domain of HSP90 chaperone/DNA topoisomerase II/histidine kinase"/>
    <property type="match status" value="1"/>
</dbReference>
<gene>
    <name evidence="16" type="ORF">ELH40_13580</name>
</gene>
<keyword evidence="10 13" id="KW-1133">Transmembrane helix</keyword>
<sequence length="460" mass="49840">MRIGASLQTRLALALGLSVTLLWLAAAAVTAHRLGGQMEEVFDDGLKATAQRILPIARHDLREGHQGRDATDYDDNGEDDDGDGRIGREARYGEDVSFIVRDQNGQVLLGSKGADASSFPPFTKRGFLRTATHQLYYDTSFNGNLTIAVAEPLDHRRELSRKMLLGLVLPLIVVIPLSLLAIYLAVRRSLRPVRALRQELANRGAQDLSPVTDSGLPTELLPISAGVNQLLDRLTAAFHAERAFAANAAHELRTPVAGAIAQAQRIRSETKEKLTSQRAAEIETTLKRLMRISEKLMQLARAEGGRLQSDEPSDLRTVLEMVLQDFARAGEARVLLALPTAPVLSMLDPDAVGILCRNLIENALKHGAQDGKVEVSLQLGGLLSVANDGPILPPDAIDRLMRRFERGNVEIGGSGVGLAIVTAIADRIGADVKIVSPRLARNEGVQVEIKLPAWSPRLSL</sequence>
<dbReference type="CDD" id="cd00075">
    <property type="entry name" value="HATPase"/>
    <property type="match status" value="1"/>
</dbReference>
<dbReference type="GO" id="GO:0005524">
    <property type="term" value="F:ATP binding"/>
    <property type="evidence" value="ECO:0007669"/>
    <property type="project" value="UniProtKB-KW"/>
</dbReference>
<dbReference type="Gene3D" id="1.20.5.1040">
    <property type="entry name" value="Sensor protein qsec"/>
    <property type="match status" value="1"/>
</dbReference>
<evidence type="ECO:0000256" key="13">
    <source>
        <dbReference type="SAM" id="Phobius"/>
    </source>
</evidence>
<protein>
    <recommendedName>
        <fullName evidence="3">histidine kinase</fullName>
        <ecNumber evidence="3">2.7.13.3</ecNumber>
    </recommendedName>
</protein>
<evidence type="ECO:0000256" key="1">
    <source>
        <dbReference type="ARBA" id="ARBA00000085"/>
    </source>
</evidence>
<feature type="region of interest" description="Disordered" evidence="12">
    <location>
        <begin position="64"/>
        <end position="86"/>
    </location>
</feature>
<evidence type="ECO:0000256" key="6">
    <source>
        <dbReference type="ARBA" id="ARBA00022692"/>
    </source>
</evidence>
<keyword evidence="4" id="KW-0597">Phosphoprotein</keyword>
<name>A0AB38I7B8_9HYPH</name>
<dbReference type="Pfam" id="PF00512">
    <property type="entry name" value="HisKA"/>
    <property type="match status" value="1"/>
</dbReference>
<feature type="compositionally biased region" description="Acidic residues" evidence="12">
    <location>
        <begin position="72"/>
        <end position="82"/>
    </location>
</feature>
<keyword evidence="13" id="KW-0472">Membrane</keyword>
<dbReference type="InterPro" id="IPR003661">
    <property type="entry name" value="HisK_dim/P_dom"/>
</dbReference>
<reference evidence="16 17" key="1">
    <citation type="submission" date="2019-02" db="EMBL/GenBank/DDBJ databases">
        <title>The genomic architecture of introgression among sibling species of bacteria.</title>
        <authorList>
            <person name="Cavassim M.I.A."/>
            <person name="Moeskjaer S."/>
            <person name="Moslemi C."/>
            <person name="Fields B."/>
            <person name="Bachmann A."/>
            <person name="Vilhjalmsson B."/>
            <person name="Schierup M.H."/>
            <person name="Young J.P.W."/>
            <person name="Andersen S.U."/>
        </authorList>
    </citation>
    <scope>NUCLEOTIDE SEQUENCE [LARGE SCALE GENOMIC DNA]</scope>
    <source>
        <strain evidence="16 17">SM92</strain>
    </source>
</reference>
<dbReference type="AlphaFoldDB" id="A0AB38I7B8"/>
<dbReference type="Proteomes" id="UP000294215">
    <property type="component" value="Unassembled WGS sequence"/>
</dbReference>
<proteinExistence type="predicted"/>
<dbReference type="GO" id="GO:0005886">
    <property type="term" value="C:plasma membrane"/>
    <property type="evidence" value="ECO:0007669"/>
    <property type="project" value="TreeGrafter"/>
</dbReference>
<feature type="transmembrane region" description="Helical" evidence="13">
    <location>
        <begin position="163"/>
        <end position="186"/>
    </location>
</feature>
<dbReference type="PANTHER" id="PTHR45436">
    <property type="entry name" value="SENSOR HISTIDINE KINASE YKOH"/>
    <property type="match status" value="1"/>
</dbReference>
<evidence type="ECO:0000259" key="15">
    <source>
        <dbReference type="PROSITE" id="PS50885"/>
    </source>
</evidence>
<dbReference type="CDD" id="cd00082">
    <property type="entry name" value="HisKA"/>
    <property type="match status" value="1"/>
</dbReference>
<organism evidence="16 17">
    <name type="scientific">Rhizobium ruizarguesonis</name>
    <dbReference type="NCBI Taxonomy" id="2081791"/>
    <lineage>
        <taxon>Bacteria</taxon>
        <taxon>Pseudomonadati</taxon>
        <taxon>Pseudomonadota</taxon>
        <taxon>Alphaproteobacteria</taxon>
        <taxon>Hyphomicrobiales</taxon>
        <taxon>Rhizobiaceae</taxon>
        <taxon>Rhizobium/Agrobacterium group</taxon>
        <taxon>Rhizobium</taxon>
    </lineage>
</organism>
<keyword evidence="11" id="KW-0902">Two-component regulatory system</keyword>
<dbReference type="InterPro" id="IPR005467">
    <property type="entry name" value="His_kinase_dom"/>
</dbReference>
<evidence type="ECO:0000256" key="5">
    <source>
        <dbReference type="ARBA" id="ARBA00022679"/>
    </source>
</evidence>
<keyword evidence="5" id="KW-0808">Transferase</keyword>
<evidence type="ECO:0000313" key="16">
    <source>
        <dbReference type="EMBL" id="TBC15876.1"/>
    </source>
</evidence>
<dbReference type="InterPro" id="IPR003660">
    <property type="entry name" value="HAMP_dom"/>
</dbReference>
<evidence type="ECO:0000256" key="11">
    <source>
        <dbReference type="ARBA" id="ARBA00023012"/>
    </source>
</evidence>
<dbReference type="SMART" id="SM00388">
    <property type="entry name" value="HisKA"/>
    <property type="match status" value="1"/>
</dbReference>
<dbReference type="Gene3D" id="3.30.565.10">
    <property type="entry name" value="Histidine kinase-like ATPase, C-terminal domain"/>
    <property type="match status" value="1"/>
</dbReference>
<dbReference type="InterPro" id="IPR036890">
    <property type="entry name" value="HATPase_C_sf"/>
</dbReference>
<dbReference type="SUPFAM" id="SSF47384">
    <property type="entry name" value="Homodimeric domain of signal transducing histidine kinase"/>
    <property type="match status" value="1"/>
</dbReference>